<dbReference type="AlphaFoldDB" id="A0A6G4VBL5"/>
<dbReference type="RefSeq" id="WP_165263886.1">
    <property type="nucleotide sequence ID" value="NZ_JAAKZY010000107.1"/>
</dbReference>
<evidence type="ECO:0000313" key="1">
    <source>
        <dbReference type="EMBL" id="NGO11528.1"/>
    </source>
</evidence>
<dbReference type="Proteomes" id="UP000472335">
    <property type="component" value="Unassembled WGS sequence"/>
</dbReference>
<organism evidence="1 2">
    <name type="scientific">Streptomyces scabichelini</name>
    <dbReference type="NCBI Taxonomy" id="2711217"/>
    <lineage>
        <taxon>Bacteria</taxon>
        <taxon>Bacillati</taxon>
        <taxon>Actinomycetota</taxon>
        <taxon>Actinomycetes</taxon>
        <taxon>Kitasatosporales</taxon>
        <taxon>Streptomycetaceae</taxon>
        <taxon>Streptomyces</taxon>
    </lineage>
</organism>
<dbReference type="EMBL" id="JAAKZY010000107">
    <property type="protein sequence ID" value="NGO11528.1"/>
    <property type="molecule type" value="Genomic_DNA"/>
</dbReference>
<name>A0A6G4VBL5_9ACTN</name>
<proteinExistence type="predicted"/>
<gene>
    <name evidence="1" type="ORF">G5C60_29015</name>
</gene>
<evidence type="ECO:0000313" key="2">
    <source>
        <dbReference type="Proteomes" id="UP000472335"/>
    </source>
</evidence>
<reference evidence="1 2" key="1">
    <citation type="submission" date="2020-02" db="EMBL/GenBank/DDBJ databases">
        <title>Whole-genome analyses of novel actinobacteria.</title>
        <authorList>
            <person name="Sahin N."/>
            <person name="Gencbay T."/>
        </authorList>
    </citation>
    <scope>NUCLEOTIDE SEQUENCE [LARGE SCALE GENOMIC DNA]</scope>
    <source>
        <strain evidence="1 2">HC44</strain>
    </source>
</reference>
<protein>
    <submittedName>
        <fullName evidence="1">Uncharacterized protein</fullName>
    </submittedName>
</protein>
<keyword evidence="2" id="KW-1185">Reference proteome</keyword>
<sequence length="135" mass="15348">MELRKATREALRLLDEASSSIFRQTFDIRSFNNAMLSADQAIVKAADDLAIDGLDFTIRPSSVGRRSTPEAEQLRALLEGIREATRLISAEAEGRPPRWREIGRQMDTVERHRSGLLMRLMDHMDALRDGDLARR</sequence>
<accession>A0A6G4VBL5</accession>
<comment type="caution">
    <text evidence="1">The sequence shown here is derived from an EMBL/GenBank/DDBJ whole genome shotgun (WGS) entry which is preliminary data.</text>
</comment>